<keyword evidence="1" id="KW-0812">Transmembrane</keyword>
<evidence type="ECO:0000256" key="1">
    <source>
        <dbReference type="SAM" id="Phobius"/>
    </source>
</evidence>
<dbReference type="Proteomes" id="UP000602510">
    <property type="component" value="Unassembled WGS sequence"/>
</dbReference>
<sequence length="138" mass="15141">MRLNVVSSPPPRPVWQLLLLQLGLASFAANLVLALFGPYRVFTGFSFALDLPEAAHLSKSQHQRPLSIAIFYLQQPWAGYGLVGRPAASSNCLRRRPSCTPSLRHLLSTALGLLVVLLIALRQPMGTPSRGAFLLQKR</sequence>
<evidence type="ECO:0000313" key="3">
    <source>
        <dbReference type="Proteomes" id="UP000602510"/>
    </source>
</evidence>
<organism evidence="2 3">
    <name type="scientific">Phytophthora infestans</name>
    <name type="common">Potato late blight agent</name>
    <name type="synonym">Botrytis infestans</name>
    <dbReference type="NCBI Taxonomy" id="4787"/>
    <lineage>
        <taxon>Eukaryota</taxon>
        <taxon>Sar</taxon>
        <taxon>Stramenopiles</taxon>
        <taxon>Oomycota</taxon>
        <taxon>Peronosporomycetes</taxon>
        <taxon>Peronosporales</taxon>
        <taxon>Peronosporaceae</taxon>
        <taxon>Phytophthora</taxon>
    </lineage>
</organism>
<gene>
    <name evidence="2" type="ORF">GN244_ATG07996</name>
</gene>
<accession>A0A833SWD9</accession>
<dbReference type="AlphaFoldDB" id="A0A833SWD9"/>
<comment type="caution">
    <text evidence="2">The sequence shown here is derived from an EMBL/GenBank/DDBJ whole genome shotgun (WGS) entry which is preliminary data.</text>
</comment>
<feature type="transmembrane region" description="Helical" evidence="1">
    <location>
        <begin position="103"/>
        <end position="121"/>
    </location>
</feature>
<keyword evidence="1" id="KW-0472">Membrane</keyword>
<proteinExistence type="predicted"/>
<protein>
    <submittedName>
        <fullName evidence="2">Uncharacterized protein</fullName>
    </submittedName>
</protein>
<reference evidence="2" key="1">
    <citation type="submission" date="2020-04" db="EMBL/GenBank/DDBJ databases">
        <title>Hybrid Assembly of Korean Phytophthora infestans isolates.</title>
        <authorList>
            <person name="Prokchorchik M."/>
            <person name="Lee Y."/>
            <person name="Seo J."/>
            <person name="Cho J.-H."/>
            <person name="Park Y.-E."/>
            <person name="Jang D.-C."/>
            <person name="Im J.-S."/>
            <person name="Choi J.-G."/>
            <person name="Park H.-J."/>
            <person name="Lee G.-B."/>
            <person name="Lee Y.-G."/>
            <person name="Hong S.-Y."/>
            <person name="Cho K."/>
            <person name="Sohn K.H."/>
        </authorList>
    </citation>
    <scope>NUCLEOTIDE SEQUENCE</scope>
    <source>
        <strain evidence="2">KR_1_A1</strain>
    </source>
</reference>
<evidence type="ECO:0000313" key="2">
    <source>
        <dbReference type="EMBL" id="KAF4039818.1"/>
    </source>
</evidence>
<keyword evidence="3" id="KW-1185">Reference proteome</keyword>
<name>A0A833SWD9_PHYIN</name>
<keyword evidence="1" id="KW-1133">Transmembrane helix</keyword>
<dbReference type="EMBL" id="WSZM01000164">
    <property type="protein sequence ID" value="KAF4039818.1"/>
    <property type="molecule type" value="Genomic_DNA"/>
</dbReference>